<dbReference type="Pfam" id="PF13561">
    <property type="entry name" value="adh_short_C2"/>
    <property type="match status" value="1"/>
</dbReference>
<dbReference type="CDD" id="cd05233">
    <property type="entry name" value="SDR_c"/>
    <property type="match status" value="1"/>
</dbReference>
<dbReference type="InterPro" id="IPR036291">
    <property type="entry name" value="NAD(P)-bd_dom_sf"/>
</dbReference>
<comment type="caution">
    <text evidence="3">The sequence shown here is derived from an EMBL/GenBank/DDBJ whole genome shotgun (WGS) entry which is preliminary data.</text>
</comment>
<evidence type="ECO:0000256" key="2">
    <source>
        <dbReference type="ARBA" id="ARBA00023002"/>
    </source>
</evidence>
<dbReference type="Proteomes" id="UP000304900">
    <property type="component" value="Unassembled WGS sequence"/>
</dbReference>
<dbReference type="PANTHER" id="PTHR43639">
    <property type="entry name" value="OXIDOREDUCTASE, SHORT-CHAIN DEHYDROGENASE/REDUCTASE FAMILY (AFU_ORTHOLOGUE AFUA_5G02870)"/>
    <property type="match status" value="1"/>
</dbReference>
<comment type="similarity">
    <text evidence="1">Belongs to the short-chain dehydrogenases/reductases (SDR) family.</text>
</comment>
<keyword evidence="4" id="KW-1185">Reference proteome</keyword>
<dbReference type="SUPFAM" id="SSF51735">
    <property type="entry name" value="NAD(P)-binding Rossmann-fold domains"/>
    <property type="match status" value="1"/>
</dbReference>
<dbReference type="AlphaFoldDB" id="A0A4U6CTR8"/>
<gene>
    <name evidence="3" type="ORF">FDK13_30675</name>
</gene>
<dbReference type="PRINTS" id="PR00080">
    <property type="entry name" value="SDRFAMILY"/>
</dbReference>
<dbReference type="InterPro" id="IPR002347">
    <property type="entry name" value="SDR_fam"/>
</dbReference>
<organism evidence="3 4">
    <name type="scientific">Dyadobacter frigoris</name>
    <dbReference type="NCBI Taxonomy" id="2576211"/>
    <lineage>
        <taxon>Bacteria</taxon>
        <taxon>Pseudomonadati</taxon>
        <taxon>Bacteroidota</taxon>
        <taxon>Cytophagia</taxon>
        <taxon>Cytophagales</taxon>
        <taxon>Spirosomataceae</taxon>
        <taxon>Dyadobacter</taxon>
    </lineage>
</organism>
<reference evidence="3 4" key="1">
    <citation type="submission" date="2019-05" db="EMBL/GenBank/DDBJ databases">
        <title>Dyadobacter AR-3-8 sp. nov., isolated from arctic soil.</title>
        <authorList>
            <person name="Chaudhary D.K."/>
        </authorList>
    </citation>
    <scope>NUCLEOTIDE SEQUENCE [LARGE SCALE GENOMIC DNA]</scope>
    <source>
        <strain evidence="3 4">AR-3-8</strain>
    </source>
</reference>
<dbReference type="FunFam" id="3.40.50.720:FF:000084">
    <property type="entry name" value="Short-chain dehydrogenase reductase"/>
    <property type="match status" value="1"/>
</dbReference>
<dbReference type="PANTHER" id="PTHR43639:SF1">
    <property type="entry name" value="SHORT-CHAIN DEHYDROGENASE_REDUCTASE FAMILY PROTEIN"/>
    <property type="match status" value="1"/>
</dbReference>
<name>A0A4U6CTR8_9BACT</name>
<protein>
    <submittedName>
        <fullName evidence="3">SDR family oxidoreductase</fullName>
    </submittedName>
</protein>
<dbReference type="GO" id="GO:0016491">
    <property type="term" value="F:oxidoreductase activity"/>
    <property type="evidence" value="ECO:0007669"/>
    <property type="project" value="UniProtKB-KW"/>
</dbReference>
<dbReference type="OrthoDB" id="9804104at2"/>
<dbReference type="RefSeq" id="WP_137343847.1">
    <property type="nucleotide sequence ID" value="NZ_BSQH01000005.1"/>
</dbReference>
<sequence length="271" mass="29562">MRTEKVVILTGAAGGIGIATANKFAEKGYKMALCDIDKTGLSILSESLVQKYGTECLLLQGDLSDDFYLESIARKTEEKWGRIDVLVNNAAWRTIETLRTIQINTWGKTLKICLTAPLFLTKWVALVMEQKQTGGVIINVTSIMSERPSGTSPAYIAAKGALESLTRESAITYGRSGIRVVGVAPGFIETELSNDYTSPDGNNISDRIIQEITDYTPLGRGGKSSEVAEAIFWLSSDSASYITGTTILVDGGFKPNFSKYSIKKQQFPDEF</sequence>
<dbReference type="EMBL" id="SZVO01000021">
    <property type="protein sequence ID" value="TKT86987.1"/>
    <property type="molecule type" value="Genomic_DNA"/>
</dbReference>
<dbReference type="PRINTS" id="PR00081">
    <property type="entry name" value="GDHRDH"/>
</dbReference>
<evidence type="ECO:0000313" key="3">
    <source>
        <dbReference type="EMBL" id="TKT86987.1"/>
    </source>
</evidence>
<proteinExistence type="inferred from homology"/>
<dbReference type="Gene3D" id="3.40.50.720">
    <property type="entry name" value="NAD(P)-binding Rossmann-like Domain"/>
    <property type="match status" value="1"/>
</dbReference>
<evidence type="ECO:0000256" key="1">
    <source>
        <dbReference type="ARBA" id="ARBA00006484"/>
    </source>
</evidence>
<accession>A0A4U6CTR8</accession>
<keyword evidence="2" id="KW-0560">Oxidoreductase</keyword>
<evidence type="ECO:0000313" key="4">
    <source>
        <dbReference type="Proteomes" id="UP000304900"/>
    </source>
</evidence>